<keyword evidence="4" id="KW-1185">Reference proteome</keyword>
<evidence type="ECO:0000256" key="1">
    <source>
        <dbReference type="ARBA" id="ARBA00022827"/>
    </source>
</evidence>
<dbReference type="RefSeq" id="WP_108854705.1">
    <property type="nucleotide sequence ID" value="NZ_OMOQ01000004.1"/>
</dbReference>
<dbReference type="Proteomes" id="UP000244924">
    <property type="component" value="Unassembled WGS sequence"/>
</dbReference>
<dbReference type="PANTHER" id="PTHR43762:SF1">
    <property type="entry name" value="D-ARABINONO-1,4-LACTONE OXIDASE"/>
    <property type="match status" value="1"/>
</dbReference>
<dbReference type="GO" id="GO:0071949">
    <property type="term" value="F:FAD binding"/>
    <property type="evidence" value="ECO:0007669"/>
    <property type="project" value="InterPro"/>
</dbReference>
<dbReference type="AlphaFoldDB" id="A0A2R8BMX5"/>
<dbReference type="SUPFAM" id="SSF56176">
    <property type="entry name" value="FAD-binding/transporter-associated domain-like"/>
    <property type="match status" value="1"/>
</dbReference>
<feature type="domain" description="FAD-binding PCMH-type" evidence="2">
    <location>
        <begin position="10"/>
        <end position="180"/>
    </location>
</feature>
<dbReference type="PANTHER" id="PTHR43762">
    <property type="entry name" value="L-GULONOLACTONE OXIDASE"/>
    <property type="match status" value="1"/>
</dbReference>
<dbReference type="Gene3D" id="3.30.465.10">
    <property type="match status" value="1"/>
</dbReference>
<dbReference type="OrthoDB" id="143770at2"/>
<dbReference type="EMBL" id="OMOQ01000004">
    <property type="protein sequence ID" value="SPH24678.1"/>
    <property type="molecule type" value="Genomic_DNA"/>
</dbReference>
<evidence type="ECO:0000313" key="4">
    <source>
        <dbReference type="Proteomes" id="UP000244924"/>
    </source>
</evidence>
<organism evidence="3 4">
    <name type="scientific">Albidovulum aquaemixtae</name>
    <dbReference type="NCBI Taxonomy" id="1542388"/>
    <lineage>
        <taxon>Bacteria</taxon>
        <taxon>Pseudomonadati</taxon>
        <taxon>Pseudomonadota</taxon>
        <taxon>Alphaproteobacteria</taxon>
        <taxon>Rhodobacterales</taxon>
        <taxon>Paracoccaceae</taxon>
        <taxon>Albidovulum</taxon>
    </lineage>
</organism>
<dbReference type="Pfam" id="PF01565">
    <property type="entry name" value="FAD_binding_4"/>
    <property type="match status" value="1"/>
</dbReference>
<accession>A0A2R8BMX5</accession>
<keyword evidence="1" id="KW-0274">FAD</keyword>
<dbReference type="InterPro" id="IPR010031">
    <property type="entry name" value="FAD_lactone_oxidase-like"/>
</dbReference>
<dbReference type="PROSITE" id="PS51387">
    <property type="entry name" value="FAD_PCMH"/>
    <property type="match status" value="1"/>
</dbReference>
<dbReference type="InterPro" id="IPR016169">
    <property type="entry name" value="FAD-bd_PCMH_sub2"/>
</dbReference>
<gene>
    <name evidence="3" type="primary">dprE1</name>
    <name evidence="3" type="ORF">DEA8626_03714</name>
</gene>
<dbReference type="GO" id="GO:0016899">
    <property type="term" value="F:oxidoreductase activity, acting on the CH-OH group of donors, oxygen as acceptor"/>
    <property type="evidence" value="ECO:0007669"/>
    <property type="project" value="InterPro"/>
</dbReference>
<evidence type="ECO:0000259" key="2">
    <source>
        <dbReference type="PROSITE" id="PS51387"/>
    </source>
</evidence>
<reference evidence="3 4" key="1">
    <citation type="submission" date="2018-03" db="EMBL/GenBank/DDBJ databases">
        <authorList>
            <person name="Keele B.F."/>
        </authorList>
    </citation>
    <scope>NUCLEOTIDE SEQUENCE [LARGE SCALE GENOMIC DNA]</scope>
    <source>
        <strain evidence="3 4">CECT 8626</strain>
    </source>
</reference>
<proteinExistence type="predicted"/>
<keyword evidence="3" id="KW-0560">Oxidoreductase</keyword>
<name>A0A2R8BMX5_9RHOB</name>
<evidence type="ECO:0000313" key="3">
    <source>
        <dbReference type="EMBL" id="SPH24678.1"/>
    </source>
</evidence>
<dbReference type="InterPro" id="IPR036318">
    <property type="entry name" value="FAD-bd_PCMH-like_sf"/>
</dbReference>
<keyword evidence="1" id="KW-0285">Flavoprotein</keyword>
<dbReference type="InterPro" id="IPR006094">
    <property type="entry name" value="Oxid_FAD_bind_N"/>
</dbReference>
<dbReference type="EC" id="1.1.98.3" evidence="3"/>
<dbReference type="InterPro" id="IPR016166">
    <property type="entry name" value="FAD-bd_PCMH"/>
</dbReference>
<protein>
    <submittedName>
        <fullName evidence="3">Decaprenylphosphoryl-beta-D-ribose oxidase</fullName>
        <ecNumber evidence="3">1.1.98.3</ecNumber>
    </submittedName>
</protein>
<sequence length="437" mass="47236">MRWKEADYAGWGRALTAHGEIARPERRRALEEILADSLVPAIGMRRSYGDAALNDGGRVIDMTRLDRMISFDPAAGVLDVEAGARIGEIAAAFAPKGWLPAVMPGTGFATVGGCIAQDVHGKNHHHAGSFCEHVVSLTLRNGQGTVEVTPEKAPDLFRATAGGLGQTGVIVSARLKLLACKGDVMVVTERRVDGWDEFLALLDASEATYTVGWVDATAKGAKLGRGILEEGETGSGLVPKRVKYRKVPFDAPRFALAAPIVRAFNEAYYRRVPDTGRTVVKPISDFFFPLDKIHDWNKLYGKKGFHQFQCVVPIASAPALRDMLEEIANSGLASPLAVLKRMGPGRAGFLSFPMEGYTLAVDFPNRAEARELIKKLEDHAADAGGRIYFAKDSLARGTDIRGMYPDLADWQAAVAKADPEGALATDLVRRLSLRSAP</sequence>